<evidence type="ECO:0000313" key="1">
    <source>
        <dbReference type="EMBL" id="VDN37446.1"/>
    </source>
</evidence>
<keyword evidence="2" id="KW-1185">Reference proteome</keyword>
<name>A0A183EJD7_9BILA</name>
<organism evidence="3">
    <name type="scientific">Gongylonema pulchrum</name>
    <dbReference type="NCBI Taxonomy" id="637853"/>
    <lineage>
        <taxon>Eukaryota</taxon>
        <taxon>Metazoa</taxon>
        <taxon>Ecdysozoa</taxon>
        <taxon>Nematoda</taxon>
        <taxon>Chromadorea</taxon>
        <taxon>Rhabditida</taxon>
        <taxon>Spirurina</taxon>
        <taxon>Spiruromorpha</taxon>
        <taxon>Spiruroidea</taxon>
        <taxon>Gongylonematidae</taxon>
        <taxon>Gongylonema</taxon>
    </lineage>
</organism>
<evidence type="ECO:0000313" key="2">
    <source>
        <dbReference type="Proteomes" id="UP000271098"/>
    </source>
</evidence>
<dbReference type="AlphaFoldDB" id="A0A183EJD7"/>
<dbReference type="WBParaSite" id="GPUH_0002110301-mRNA-1">
    <property type="protein sequence ID" value="GPUH_0002110301-mRNA-1"/>
    <property type="gene ID" value="GPUH_0002110301"/>
</dbReference>
<evidence type="ECO:0000313" key="3">
    <source>
        <dbReference type="WBParaSite" id="GPUH_0002110301-mRNA-1"/>
    </source>
</evidence>
<proteinExistence type="predicted"/>
<protein>
    <submittedName>
        <fullName evidence="1 3">Uncharacterized protein</fullName>
    </submittedName>
</protein>
<sequence length="32" mass="3945">MCILDEVNGRAPRNQLYRLYFRLILFVALIFW</sequence>
<reference evidence="3" key="1">
    <citation type="submission" date="2016-06" db="UniProtKB">
        <authorList>
            <consortium name="WormBaseParasite"/>
        </authorList>
    </citation>
    <scope>IDENTIFICATION</scope>
</reference>
<accession>A0A183EJD7</accession>
<gene>
    <name evidence="1" type="ORF">GPUH_LOCUS21078</name>
</gene>
<dbReference type="EMBL" id="UYRT01091779">
    <property type="protein sequence ID" value="VDN37446.1"/>
    <property type="molecule type" value="Genomic_DNA"/>
</dbReference>
<dbReference type="Proteomes" id="UP000271098">
    <property type="component" value="Unassembled WGS sequence"/>
</dbReference>
<reference evidence="1 2" key="2">
    <citation type="submission" date="2018-11" db="EMBL/GenBank/DDBJ databases">
        <authorList>
            <consortium name="Pathogen Informatics"/>
        </authorList>
    </citation>
    <scope>NUCLEOTIDE SEQUENCE [LARGE SCALE GENOMIC DNA]</scope>
</reference>